<feature type="domain" description="SGNH hydrolase-type esterase" evidence="1">
    <location>
        <begin position="225"/>
        <end position="415"/>
    </location>
</feature>
<evidence type="ECO:0000259" key="1">
    <source>
        <dbReference type="Pfam" id="PF13472"/>
    </source>
</evidence>
<proteinExistence type="predicted"/>
<protein>
    <submittedName>
        <fullName evidence="2">Lysophospholipase L1</fullName>
    </submittedName>
</protein>
<evidence type="ECO:0000313" key="2">
    <source>
        <dbReference type="EMBL" id="SFI71673.1"/>
    </source>
</evidence>
<name>A0A1I3KGU5_9BURK</name>
<dbReference type="PROSITE" id="PS51257">
    <property type="entry name" value="PROKAR_LIPOPROTEIN"/>
    <property type="match status" value="1"/>
</dbReference>
<keyword evidence="3" id="KW-1185">Reference proteome</keyword>
<dbReference type="PANTHER" id="PTHR43784:SF2">
    <property type="entry name" value="GDSL-LIKE LIPASE_ACYLHYDROLASE, PUTATIVE (AFU_ORTHOLOGUE AFUA_2G00820)-RELATED"/>
    <property type="match status" value="1"/>
</dbReference>
<dbReference type="GO" id="GO:0016788">
    <property type="term" value="F:hydrolase activity, acting on ester bonds"/>
    <property type="evidence" value="ECO:0007669"/>
    <property type="project" value="UniProtKB-ARBA"/>
</dbReference>
<accession>A0A1I3KGU5</accession>
<dbReference type="PANTHER" id="PTHR43784">
    <property type="entry name" value="GDSL-LIKE LIPASE/ACYLHYDROLASE, PUTATIVE (AFU_ORTHOLOGUE AFUA_2G00820)-RELATED"/>
    <property type="match status" value="1"/>
</dbReference>
<dbReference type="CDD" id="cd01830">
    <property type="entry name" value="XynE_like"/>
    <property type="match status" value="1"/>
</dbReference>
<sequence length="427" mass="45169">MNRNALAELRHLFANVWRWVTVLSLIAAVAACGGVDSNTSQWVASWYAAQQNYNEVPPPIIDPSLPPLTISNQTVRQIVHTSYGGSQIRIKLSNLFGTMPVTFAAVHVARSTGNGNVDTATDRAVTFSGQGSVTLAAGAEMWSDSVIISSPSQSDLAVSLFIQGNAPVVTAHVTGQQTNYLAPGNQSSAGSLSGATTNLAGVWPYYWLSEVDVSSADKVKVIVTFGDSITDGYQSTVDTNHRWPNFFDDRVQAAVGSVGRASVVNAGISGNRWLQDIIGPAGQGRFARDVTGVSGATHVVILLGINDIGFGMAVPAEAESSDQIIAAINAAIAQAKNRKMKVFLATLLPYQGADYFDAAGETKRQAINAYIRSASGVDGVIDFDKAMQDPSNPATLLPAYDSGDHLHPNDAGYQAMANAIDLNLLNR</sequence>
<dbReference type="SUPFAM" id="SSF52266">
    <property type="entry name" value="SGNH hydrolase"/>
    <property type="match status" value="1"/>
</dbReference>
<dbReference type="Pfam" id="PF13472">
    <property type="entry name" value="Lipase_GDSL_2"/>
    <property type="match status" value="1"/>
</dbReference>
<dbReference type="STRING" id="420953.SAMN05192543_1043"/>
<organism evidence="2 3">
    <name type="scientific">Paraburkholderia megapolitana</name>
    <dbReference type="NCBI Taxonomy" id="420953"/>
    <lineage>
        <taxon>Bacteria</taxon>
        <taxon>Pseudomonadati</taxon>
        <taxon>Pseudomonadota</taxon>
        <taxon>Betaproteobacteria</taxon>
        <taxon>Burkholderiales</taxon>
        <taxon>Burkholderiaceae</taxon>
        <taxon>Paraburkholderia</taxon>
    </lineage>
</organism>
<dbReference type="AlphaFoldDB" id="A0A1I3KGU5"/>
<dbReference type="EMBL" id="FOQU01000004">
    <property type="protein sequence ID" value="SFI71673.1"/>
    <property type="molecule type" value="Genomic_DNA"/>
</dbReference>
<dbReference type="Gene3D" id="3.40.50.1110">
    <property type="entry name" value="SGNH hydrolase"/>
    <property type="match status" value="1"/>
</dbReference>
<evidence type="ECO:0000313" key="3">
    <source>
        <dbReference type="Proteomes" id="UP000199548"/>
    </source>
</evidence>
<dbReference type="InterPro" id="IPR053140">
    <property type="entry name" value="GDSL_Rv0518-like"/>
</dbReference>
<dbReference type="Proteomes" id="UP000199548">
    <property type="component" value="Unassembled WGS sequence"/>
</dbReference>
<dbReference type="InterPro" id="IPR036514">
    <property type="entry name" value="SGNH_hydro_sf"/>
</dbReference>
<dbReference type="InterPro" id="IPR013830">
    <property type="entry name" value="SGNH_hydro"/>
</dbReference>
<reference evidence="2 3" key="1">
    <citation type="submission" date="2016-10" db="EMBL/GenBank/DDBJ databases">
        <authorList>
            <person name="de Groot N.N."/>
        </authorList>
    </citation>
    <scope>NUCLEOTIDE SEQUENCE [LARGE SCALE GENOMIC DNA]</scope>
    <source>
        <strain evidence="2 3">LMG 23650</strain>
    </source>
</reference>
<dbReference type="RefSeq" id="WP_211367870.1">
    <property type="nucleotide sequence ID" value="NZ_CP041743.1"/>
</dbReference>
<gene>
    <name evidence="2" type="ORF">SAMN05192543_1043</name>
</gene>